<dbReference type="PANTHER" id="PTHR43273">
    <property type="entry name" value="ANAEROBIC SULFATASE-MATURATING ENZYME HOMOLOG ASLB-RELATED"/>
    <property type="match status" value="1"/>
</dbReference>
<dbReference type="InterPro" id="IPR058240">
    <property type="entry name" value="rSAM_sf"/>
</dbReference>
<dbReference type="Gene3D" id="3.20.20.70">
    <property type="entry name" value="Aldolase class I"/>
    <property type="match status" value="1"/>
</dbReference>
<dbReference type="InterPro" id="IPR026335">
    <property type="entry name" value="rSAM_SPASM_FxsB"/>
</dbReference>
<protein>
    <submittedName>
        <fullName evidence="6">FxsB family radical SAM/SPASM domain protein</fullName>
    </submittedName>
</protein>
<evidence type="ECO:0000313" key="7">
    <source>
        <dbReference type="Proteomes" id="UP000053244"/>
    </source>
</evidence>
<evidence type="ECO:0000313" key="6">
    <source>
        <dbReference type="EMBL" id="KUL42408.1"/>
    </source>
</evidence>
<dbReference type="EMBL" id="LLZH01000001">
    <property type="protein sequence ID" value="KUL42408.1"/>
    <property type="molecule type" value="Genomic_DNA"/>
</dbReference>
<evidence type="ECO:0000256" key="2">
    <source>
        <dbReference type="ARBA" id="ARBA00022723"/>
    </source>
</evidence>
<dbReference type="GO" id="GO:0016491">
    <property type="term" value="F:oxidoreductase activity"/>
    <property type="evidence" value="ECO:0007669"/>
    <property type="project" value="InterPro"/>
</dbReference>
<dbReference type="SUPFAM" id="SSF102114">
    <property type="entry name" value="Radical SAM enzymes"/>
    <property type="match status" value="1"/>
</dbReference>
<dbReference type="SFLD" id="SFLDG01072">
    <property type="entry name" value="dehydrogenase_like"/>
    <property type="match status" value="1"/>
</dbReference>
<sequence length="388" mass="42298">MDELLGPASAPVRQVLLKVHSRCNIACDYCYVYQHADQSWRDRPRVMSRATIDLAAARIAEHAGKHDLPFLSVILHGGEPLLAGPDVIDYLVRTVRAAVTSHTKVAFGLQTNGLLLTDRFLELFAAHRIRVGVSLDGPAAANDRHRRFADGRGSHAGAARALRRLNEARHRPLFGGILCAVDVANDPLEVYHHLLTFDPPEIDFLLPHGTWDRPPPHRGPDQDRTPYADWLIPIFDRWYESPAPQTRVRLFESLVSLLLGGPGGAEGLGLGQVDLVTVETDGSLEQGDVLKTVAPGAPATGLHVRWNSFDEYLDHPGARARQAGLAALGAECRRCPLVQVCGGGLYAHRFSTRNGFGNRSVYCADLAAIIRHAARRLAADLPPPSAGK</sequence>
<keyword evidence="7" id="KW-1185">Reference proteome</keyword>
<comment type="caution">
    <text evidence="6">The sequence shown here is derived from an EMBL/GenBank/DDBJ whole genome shotgun (WGS) entry which is preliminary data.</text>
</comment>
<feature type="domain" description="Radical SAM core" evidence="5">
    <location>
        <begin position="9"/>
        <end position="243"/>
    </location>
</feature>
<keyword evidence="2" id="KW-0479">Metal-binding</keyword>
<name>A0A0X3VCJ3_9ACTN</name>
<dbReference type="Proteomes" id="UP000053244">
    <property type="component" value="Unassembled WGS sequence"/>
</dbReference>
<evidence type="ECO:0000256" key="3">
    <source>
        <dbReference type="ARBA" id="ARBA00023004"/>
    </source>
</evidence>
<dbReference type="GO" id="GO:0046872">
    <property type="term" value="F:metal ion binding"/>
    <property type="evidence" value="ECO:0007669"/>
    <property type="project" value="UniProtKB-KW"/>
</dbReference>
<dbReference type="SFLD" id="SFLDG01386">
    <property type="entry name" value="main_SPASM_domain-containing"/>
    <property type="match status" value="1"/>
</dbReference>
<proteinExistence type="predicted"/>
<dbReference type="SFLD" id="SFLDS00029">
    <property type="entry name" value="Radical_SAM"/>
    <property type="match status" value="1"/>
</dbReference>
<dbReference type="InterPro" id="IPR013785">
    <property type="entry name" value="Aldolase_TIM"/>
</dbReference>
<evidence type="ECO:0000256" key="4">
    <source>
        <dbReference type="ARBA" id="ARBA00023014"/>
    </source>
</evidence>
<dbReference type="Pfam" id="PF04055">
    <property type="entry name" value="Radical_SAM"/>
    <property type="match status" value="1"/>
</dbReference>
<gene>
    <name evidence="6" type="ORF">ADL15_00550</name>
</gene>
<evidence type="ECO:0000256" key="1">
    <source>
        <dbReference type="ARBA" id="ARBA00022691"/>
    </source>
</evidence>
<keyword evidence="4" id="KW-0411">Iron-sulfur</keyword>
<accession>A0A0X3VCJ3</accession>
<organism evidence="6 7">
    <name type="scientific">Actinoplanes awajinensis subsp. mycoplanecinus</name>
    <dbReference type="NCBI Taxonomy" id="135947"/>
    <lineage>
        <taxon>Bacteria</taxon>
        <taxon>Bacillati</taxon>
        <taxon>Actinomycetota</taxon>
        <taxon>Actinomycetes</taxon>
        <taxon>Micromonosporales</taxon>
        <taxon>Micromonosporaceae</taxon>
        <taxon>Actinoplanes</taxon>
    </lineage>
</organism>
<dbReference type="CDD" id="cd01335">
    <property type="entry name" value="Radical_SAM"/>
    <property type="match status" value="1"/>
</dbReference>
<dbReference type="PANTHER" id="PTHR43273:SF8">
    <property type="entry name" value="RADICAL SAM DOMAIN PROTEIN"/>
    <property type="match status" value="1"/>
</dbReference>
<dbReference type="NCBIfam" id="TIGR04269">
    <property type="entry name" value="SAM_SPASM_FxsB"/>
    <property type="match status" value="1"/>
</dbReference>
<keyword evidence="1" id="KW-0949">S-adenosyl-L-methionine</keyword>
<dbReference type="RefSeq" id="WP_067683829.1">
    <property type="nucleotide sequence ID" value="NZ_LLZH01000001.1"/>
</dbReference>
<keyword evidence="3" id="KW-0408">Iron</keyword>
<dbReference type="InterPro" id="IPR007197">
    <property type="entry name" value="rSAM"/>
</dbReference>
<dbReference type="PROSITE" id="PS51918">
    <property type="entry name" value="RADICAL_SAM"/>
    <property type="match status" value="1"/>
</dbReference>
<reference evidence="6 7" key="1">
    <citation type="submission" date="2015-10" db="EMBL/GenBank/DDBJ databases">
        <authorList>
            <person name="Gilbert D.G."/>
        </authorList>
    </citation>
    <scope>NUCLEOTIDE SEQUENCE [LARGE SCALE GENOMIC DNA]</scope>
    <source>
        <strain evidence="6 7">NRRL B-16712</strain>
    </source>
</reference>
<dbReference type="AlphaFoldDB" id="A0A0X3VCJ3"/>
<dbReference type="InterPro" id="IPR023867">
    <property type="entry name" value="Sulphatase_maturase_rSAM"/>
</dbReference>
<dbReference type="GO" id="GO:0051536">
    <property type="term" value="F:iron-sulfur cluster binding"/>
    <property type="evidence" value="ECO:0007669"/>
    <property type="project" value="UniProtKB-KW"/>
</dbReference>
<evidence type="ECO:0000259" key="5">
    <source>
        <dbReference type="PROSITE" id="PS51918"/>
    </source>
</evidence>
<dbReference type="SFLD" id="SFLDG01067">
    <property type="entry name" value="SPASM/twitch_domain_containing"/>
    <property type="match status" value="1"/>
</dbReference>